<dbReference type="AlphaFoldDB" id="A0A1F5NSA2"/>
<dbReference type="STRING" id="1817822.A2826_03185"/>
<evidence type="ECO:0000256" key="1">
    <source>
        <dbReference type="ARBA" id="ARBA00005915"/>
    </source>
</evidence>
<dbReference type="Pfam" id="PF01368">
    <property type="entry name" value="DHH"/>
    <property type="match status" value="1"/>
</dbReference>
<dbReference type="InterPro" id="IPR003156">
    <property type="entry name" value="DHHA1_dom"/>
</dbReference>
<dbReference type="NCBIfam" id="TIGR00644">
    <property type="entry name" value="recJ"/>
    <property type="match status" value="1"/>
</dbReference>
<feature type="domain" description="RecJ OB" evidence="8">
    <location>
        <begin position="492"/>
        <end position="598"/>
    </location>
</feature>
<evidence type="ECO:0000256" key="5">
    <source>
        <dbReference type="ARBA" id="ARBA00022839"/>
    </source>
</evidence>
<dbReference type="InterPro" id="IPR038763">
    <property type="entry name" value="DHH_sf"/>
</dbReference>
<dbReference type="PANTHER" id="PTHR30255">
    <property type="entry name" value="SINGLE-STRANDED-DNA-SPECIFIC EXONUCLEASE RECJ"/>
    <property type="match status" value="1"/>
</dbReference>
<evidence type="ECO:0000259" key="7">
    <source>
        <dbReference type="Pfam" id="PF02272"/>
    </source>
</evidence>
<reference evidence="9 10" key="1">
    <citation type="journal article" date="2016" name="Nat. Commun.">
        <title>Thousands of microbial genomes shed light on interconnected biogeochemical processes in an aquifer system.</title>
        <authorList>
            <person name="Anantharaman K."/>
            <person name="Brown C.T."/>
            <person name="Hug L.A."/>
            <person name="Sharon I."/>
            <person name="Castelle C.J."/>
            <person name="Probst A.J."/>
            <person name="Thomas B.C."/>
            <person name="Singh A."/>
            <person name="Wilkins M.J."/>
            <person name="Karaoz U."/>
            <person name="Brodie E.L."/>
            <person name="Williams K.H."/>
            <person name="Hubbard S.S."/>
            <person name="Banfield J.F."/>
        </authorList>
    </citation>
    <scope>NUCLEOTIDE SEQUENCE [LARGE SCALE GENOMIC DNA]</scope>
</reference>
<organism evidence="9 10">
    <name type="scientific">Candidatus Doudnabacteria bacterium RIFCSPHIGHO2_01_FULL_43_23</name>
    <dbReference type="NCBI Taxonomy" id="1817822"/>
    <lineage>
        <taxon>Bacteria</taxon>
        <taxon>Candidatus Doudnaibacteriota</taxon>
    </lineage>
</organism>
<dbReference type="GO" id="GO:0006310">
    <property type="term" value="P:DNA recombination"/>
    <property type="evidence" value="ECO:0007669"/>
    <property type="project" value="InterPro"/>
</dbReference>
<evidence type="ECO:0000256" key="3">
    <source>
        <dbReference type="ARBA" id="ARBA00022722"/>
    </source>
</evidence>
<evidence type="ECO:0000259" key="8">
    <source>
        <dbReference type="Pfam" id="PF17768"/>
    </source>
</evidence>
<feature type="domain" description="DDH" evidence="6">
    <location>
        <begin position="77"/>
        <end position="209"/>
    </location>
</feature>
<dbReference type="Pfam" id="PF17768">
    <property type="entry name" value="RecJ_OB"/>
    <property type="match status" value="1"/>
</dbReference>
<keyword evidence="3" id="KW-0540">Nuclease</keyword>
<keyword evidence="4" id="KW-0378">Hydrolase</keyword>
<feature type="domain" description="DHHA1" evidence="7">
    <location>
        <begin position="385"/>
        <end position="477"/>
    </location>
</feature>
<dbReference type="InterPro" id="IPR041122">
    <property type="entry name" value="RecJ_OB"/>
</dbReference>
<dbReference type="PANTHER" id="PTHR30255:SF2">
    <property type="entry name" value="SINGLE-STRANDED-DNA-SPECIFIC EXONUCLEASE RECJ"/>
    <property type="match status" value="1"/>
</dbReference>
<dbReference type="InterPro" id="IPR001667">
    <property type="entry name" value="DDH_dom"/>
</dbReference>
<dbReference type="Gene3D" id="3.90.1640.30">
    <property type="match status" value="1"/>
</dbReference>
<dbReference type="GO" id="GO:0006281">
    <property type="term" value="P:DNA repair"/>
    <property type="evidence" value="ECO:0007669"/>
    <property type="project" value="InterPro"/>
</dbReference>
<dbReference type="Pfam" id="PF02272">
    <property type="entry name" value="DHHA1"/>
    <property type="match status" value="1"/>
</dbReference>
<evidence type="ECO:0000256" key="2">
    <source>
        <dbReference type="ARBA" id="ARBA00019841"/>
    </source>
</evidence>
<dbReference type="GO" id="GO:0003676">
    <property type="term" value="F:nucleic acid binding"/>
    <property type="evidence" value="ECO:0007669"/>
    <property type="project" value="InterPro"/>
</dbReference>
<accession>A0A1F5NSA2</accession>
<dbReference type="GO" id="GO:0008409">
    <property type="term" value="F:5'-3' exonuclease activity"/>
    <property type="evidence" value="ECO:0007669"/>
    <property type="project" value="InterPro"/>
</dbReference>
<sequence length="604" mass="67157">MKKKWIIHKPISEDDKKKFPDINPVILQLLFNRDLKTKEEIETFLSPQYEKLSSPFILTDMDKAVARVLQAISKQEKITIYADYDADAVTACAVMYRGLKQLGVQNVGYYIPDRFAEGYGLNKEAIKEIAKDGSKVIVTVDCGINANEEVELANSLGLDVIITDHHTITGDLPRALAVVNHHRDGHEDLSGLTGVGMAFKLIQGIFTAVFPEEYKKSFGWEVPEFILDTSSGLAIASPPPHVKGQGKYVGLSPFWEKWLLDLVAIGTVADVQSLRGENRILVKYGLQVLAKSKWIGLKHMMLNAGLDESRPLDTFVLGFIIGPRINAAGRIQHADLAFKLLVSDDFSEVQMHAGQIESLNSHRQRLTEQIFSEARSQAELQRESKILLAVGDDWPKGVVGLVASKLTDEFNRPAVVLERSGGMASGSARSVGNFNIVSAFQASATHLDRYGGHAQAAGLTIKPDKIQKFYESLIAFADENLKEDDLVKKLQIDAELQESLLDLKLVEKIKQLEPFGQNNPSPKFLIKGMNVENLRTVGATNKHLKMQVTKNNKVYNLIGFSQGFQMTRLQAGDLIDVVCEPSENSWNGRKELQLKIVDLRKQIL</sequence>
<evidence type="ECO:0000256" key="4">
    <source>
        <dbReference type="ARBA" id="ARBA00022801"/>
    </source>
</evidence>
<dbReference type="InterPro" id="IPR004610">
    <property type="entry name" value="RecJ"/>
</dbReference>
<dbReference type="Gene3D" id="2.40.50.460">
    <property type="match status" value="1"/>
</dbReference>
<evidence type="ECO:0000313" key="9">
    <source>
        <dbReference type="EMBL" id="OGE80422.1"/>
    </source>
</evidence>
<keyword evidence="5 9" id="KW-0269">Exonuclease</keyword>
<name>A0A1F5NSA2_9BACT</name>
<evidence type="ECO:0000259" key="6">
    <source>
        <dbReference type="Pfam" id="PF01368"/>
    </source>
</evidence>
<dbReference type="Proteomes" id="UP000177912">
    <property type="component" value="Unassembled WGS sequence"/>
</dbReference>
<comment type="caution">
    <text evidence="9">The sequence shown here is derived from an EMBL/GenBank/DDBJ whole genome shotgun (WGS) entry which is preliminary data.</text>
</comment>
<dbReference type="InterPro" id="IPR051673">
    <property type="entry name" value="SSDNA_exonuclease_RecJ"/>
</dbReference>
<gene>
    <name evidence="9" type="ORF">A2826_03185</name>
</gene>
<dbReference type="EMBL" id="MFEI01000032">
    <property type="protein sequence ID" value="OGE80422.1"/>
    <property type="molecule type" value="Genomic_DNA"/>
</dbReference>
<evidence type="ECO:0000313" key="10">
    <source>
        <dbReference type="Proteomes" id="UP000177912"/>
    </source>
</evidence>
<comment type="similarity">
    <text evidence="1">Belongs to the RecJ family.</text>
</comment>
<dbReference type="SUPFAM" id="SSF64182">
    <property type="entry name" value="DHH phosphoesterases"/>
    <property type="match status" value="1"/>
</dbReference>
<protein>
    <recommendedName>
        <fullName evidence="2">Single-stranded-DNA-specific exonuclease RecJ</fullName>
    </recommendedName>
</protein>
<proteinExistence type="inferred from homology"/>